<dbReference type="Pfam" id="PF05521">
    <property type="entry name" value="Phage_HCP"/>
    <property type="match status" value="1"/>
</dbReference>
<sequence>MNGPEFAGDLRERIRIERQSAARDALGSAVDQREHIGAFWAAAQPMGVGDEALANSRSALPRWRFTMRQTNAVRPGDHLIWNQRNMIVQSVSADHRLIPRTFLQAEEIR</sequence>
<organism evidence="1 2">
    <name type="scientific">Parasphingorhabdus litoris</name>
    <dbReference type="NCBI Taxonomy" id="394733"/>
    <lineage>
        <taxon>Bacteria</taxon>
        <taxon>Pseudomonadati</taxon>
        <taxon>Pseudomonadota</taxon>
        <taxon>Alphaproteobacteria</taxon>
        <taxon>Sphingomonadales</taxon>
        <taxon>Sphingomonadaceae</taxon>
        <taxon>Parasphingorhabdus</taxon>
    </lineage>
</organism>
<dbReference type="EMBL" id="BAAAEM010000005">
    <property type="protein sequence ID" value="GAA0488376.1"/>
    <property type="molecule type" value="Genomic_DNA"/>
</dbReference>
<protein>
    <recommendedName>
        <fullName evidence="3">Head-tail adaptor protein</fullName>
    </recommendedName>
</protein>
<comment type="caution">
    <text evidence="1">The sequence shown here is derived from an EMBL/GenBank/DDBJ whole genome shotgun (WGS) entry which is preliminary data.</text>
</comment>
<proteinExistence type="predicted"/>
<gene>
    <name evidence="1" type="ORF">GCM10009096_34120</name>
</gene>
<evidence type="ECO:0008006" key="3">
    <source>
        <dbReference type="Google" id="ProtNLM"/>
    </source>
</evidence>
<accession>A0ABN1B264</accession>
<dbReference type="Gene3D" id="2.40.10.270">
    <property type="entry name" value="Bacteriophage SPP1 head-tail adaptor protein"/>
    <property type="match status" value="1"/>
</dbReference>
<reference evidence="1 2" key="1">
    <citation type="journal article" date="2019" name="Int. J. Syst. Evol. Microbiol.">
        <title>The Global Catalogue of Microorganisms (GCM) 10K type strain sequencing project: providing services to taxonomists for standard genome sequencing and annotation.</title>
        <authorList>
            <consortium name="The Broad Institute Genomics Platform"/>
            <consortium name="The Broad Institute Genome Sequencing Center for Infectious Disease"/>
            <person name="Wu L."/>
            <person name="Ma J."/>
        </authorList>
    </citation>
    <scope>NUCLEOTIDE SEQUENCE [LARGE SCALE GENOMIC DNA]</scope>
    <source>
        <strain evidence="1 2">JCM 14162</strain>
    </source>
</reference>
<dbReference type="InterPro" id="IPR038666">
    <property type="entry name" value="SSP1_head-tail_sf"/>
</dbReference>
<evidence type="ECO:0000313" key="2">
    <source>
        <dbReference type="Proteomes" id="UP001500713"/>
    </source>
</evidence>
<keyword evidence="2" id="KW-1185">Reference proteome</keyword>
<dbReference type="RefSeq" id="WP_229954430.1">
    <property type="nucleotide sequence ID" value="NZ_BAAAEM010000005.1"/>
</dbReference>
<dbReference type="Proteomes" id="UP001500713">
    <property type="component" value="Unassembled WGS sequence"/>
</dbReference>
<dbReference type="InterPro" id="IPR008767">
    <property type="entry name" value="Phage_SPP1_head-tail_adaptor"/>
</dbReference>
<evidence type="ECO:0000313" key="1">
    <source>
        <dbReference type="EMBL" id="GAA0488376.1"/>
    </source>
</evidence>
<name>A0ABN1B264_9SPHN</name>